<dbReference type="Gene3D" id="3.90.180.10">
    <property type="entry name" value="Medium-chain alcohol dehydrogenases, catalytic domain"/>
    <property type="match status" value="1"/>
</dbReference>
<dbReference type="InterPro" id="IPR013149">
    <property type="entry name" value="ADH-like_C"/>
</dbReference>
<accession>D7BGU4</accession>
<name>D7BGU4_ALLS1</name>
<dbReference type="SUPFAM" id="SSF50129">
    <property type="entry name" value="GroES-like"/>
    <property type="match status" value="1"/>
</dbReference>
<evidence type="ECO:0000256" key="1">
    <source>
        <dbReference type="ARBA" id="ARBA00023002"/>
    </source>
</evidence>
<evidence type="ECO:0000259" key="2">
    <source>
        <dbReference type="Pfam" id="PF00107"/>
    </source>
</evidence>
<dbReference type="KEGG" id="msv:Mesil_0153"/>
<dbReference type="InterPro" id="IPR011032">
    <property type="entry name" value="GroES-like_sf"/>
</dbReference>
<dbReference type="HOGENOM" id="CLU_026673_11_0_0"/>
<dbReference type="InterPro" id="IPR050129">
    <property type="entry name" value="Zn_alcohol_dh"/>
</dbReference>
<dbReference type="Pfam" id="PF08240">
    <property type="entry name" value="ADH_N"/>
    <property type="match status" value="1"/>
</dbReference>
<keyword evidence="1" id="KW-0560">Oxidoreductase</keyword>
<dbReference type="EMBL" id="CP002042">
    <property type="protein sequence ID" value="ADH62098.1"/>
    <property type="molecule type" value="Genomic_DNA"/>
</dbReference>
<dbReference type="PANTHER" id="PTHR43401:SF2">
    <property type="entry name" value="L-THREONINE 3-DEHYDROGENASE"/>
    <property type="match status" value="1"/>
</dbReference>
<feature type="domain" description="Alcohol dehydrogenase-like C-terminal" evidence="2">
    <location>
        <begin position="170"/>
        <end position="283"/>
    </location>
</feature>
<evidence type="ECO:0000313" key="4">
    <source>
        <dbReference type="EMBL" id="ADH62098.1"/>
    </source>
</evidence>
<protein>
    <submittedName>
        <fullName evidence="4">Alcohol dehydrogenase GroES domain protein</fullName>
    </submittedName>
</protein>
<dbReference type="Proteomes" id="UP000001916">
    <property type="component" value="Chromosome"/>
</dbReference>
<dbReference type="eggNOG" id="COG1063">
    <property type="taxonomic scope" value="Bacteria"/>
</dbReference>
<reference evidence="4 5" key="1">
    <citation type="journal article" date="2010" name="Stand. Genomic Sci.">
        <title>Complete genome sequence of Meiothermus silvanus type strain (VI-R2).</title>
        <authorList>
            <person name="Sikorski J."/>
            <person name="Tindall B.J."/>
            <person name="Lowry S."/>
            <person name="Lucas S."/>
            <person name="Nolan M."/>
            <person name="Copeland A."/>
            <person name="Glavina Del Rio T."/>
            <person name="Tice H."/>
            <person name="Cheng J.F."/>
            <person name="Han C."/>
            <person name="Pitluck S."/>
            <person name="Liolios K."/>
            <person name="Ivanova N."/>
            <person name="Mavromatis K."/>
            <person name="Mikhailova N."/>
            <person name="Pati A."/>
            <person name="Goodwin L."/>
            <person name="Chen A."/>
            <person name="Palaniappan K."/>
            <person name="Land M."/>
            <person name="Hauser L."/>
            <person name="Chang Y.J."/>
            <person name="Jeffries C.D."/>
            <person name="Rohde M."/>
            <person name="Goker M."/>
            <person name="Woyke T."/>
            <person name="Bristow J."/>
            <person name="Eisen J.A."/>
            <person name="Markowitz V."/>
            <person name="Hugenholtz P."/>
            <person name="Kyrpides N.C."/>
            <person name="Klenk H.P."/>
            <person name="Lapidus A."/>
        </authorList>
    </citation>
    <scope>NUCLEOTIDE SEQUENCE [LARGE SCALE GENOMIC DNA]</scope>
    <source>
        <strain evidence="5">ATCC 700542 / DSM 9946 / VI-R2</strain>
    </source>
</reference>
<keyword evidence="5" id="KW-1185">Reference proteome</keyword>
<dbReference type="SUPFAM" id="SSF51735">
    <property type="entry name" value="NAD(P)-binding Rossmann-fold domains"/>
    <property type="match status" value="1"/>
</dbReference>
<dbReference type="AlphaFoldDB" id="D7BGU4"/>
<dbReference type="RefSeq" id="WP_013156705.1">
    <property type="nucleotide sequence ID" value="NC_014212.1"/>
</dbReference>
<dbReference type="InterPro" id="IPR013154">
    <property type="entry name" value="ADH-like_N"/>
</dbReference>
<dbReference type="Gene3D" id="3.40.50.720">
    <property type="entry name" value="NAD(P)-binding Rossmann-like Domain"/>
    <property type="match status" value="1"/>
</dbReference>
<sequence>MRAVISEPHHIEWAEAPEPELGAGEVLLEPLAVGVCGSDIHVFEGLHPFVRYPVFPGHEVAARVVGLGTGVDPAWEGALVALEPSLTCGRCEACRSGHYNICDNLQVMGFQAPGAMAECFVSPTQNLHRLPETFDAELGAMIEPLAVAVHAVTLTAVQGKNVAVLGAGTIGLLVAQVVKAYGAASVEIVDPLEPRRRVAEILGLSAKTPDKAKYEVIFECVGNERALEAAIQGIHKGGSIIVVGVYGKPATISAGLIQDWEIMLKGSLMYTYKDYQEAIRLFAVGQVQGKPLITHRFSLQEVNAAFNAALEREKALKVMLARG</sequence>
<proteinExistence type="predicted"/>
<evidence type="ECO:0000259" key="3">
    <source>
        <dbReference type="Pfam" id="PF08240"/>
    </source>
</evidence>
<dbReference type="OrthoDB" id="9792162at2"/>
<dbReference type="InterPro" id="IPR036291">
    <property type="entry name" value="NAD(P)-bd_dom_sf"/>
</dbReference>
<dbReference type="Pfam" id="PF00107">
    <property type="entry name" value="ADH_zinc_N"/>
    <property type="match status" value="1"/>
</dbReference>
<gene>
    <name evidence="4" type="ordered locus">Mesil_0153</name>
</gene>
<dbReference type="GO" id="GO:0016491">
    <property type="term" value="F:oxidoreductase activity"/>
    <property type="evidence" value="ECO:0007669"/>
    <property type="project" value="UniProtKB-KW"/>
</dbReference>
<feature type="domain" description="Alcohol dehydrogenase-like N-terminal" evidence="3">
    <location>
        <begin position="22"/>
        <end position="132"/>
    </location>
</feature>
<dbReference type="STRING" id="526227.Mesil_0153"/>
<dbReference type="PANTHER" id="PTHR43401">
    <property type="entry name" value="L-THREONINE 3-DEHYDROGENASE"/>
    <property type="match status" value="1"/>
</dbReference>
<evidence type="ECO:0000313" key="5">
    <source>
        <dbReference type="Proteomes" id="UP000001916"/>
    </source>
</evidence>
<organism evidence="4 5">
    <name type="scientific">Allomeiothermus silvanus (strain ATCC 700542 / DSM 9946 / NBRC 106475 / NCIMB 13440 / VI-R2)</name>
    <name type="common">Thermus silvanus</name>
    <dbReference type="NCBI Taxonomy" id="526227"/>
    <lineage>
        <taxon>Bacteria</taxon>
        <taxon>Thermotogati</taxon>
        <taxon>Deinococcota</taxon>
        <taxon>Deinococci</taxon>
        <taxon>Thermales</taxon>
        <taxon>Thermaceae</taxon>
        <taxon>Allomeiothermus</taxon>
    </lineage>
</organism>